<evidence type="ECO:0000313" key="3">
    <source>
        <dbReference type="EMBL" id="TWO32199.1"/>
    </source>
</evidence>
<proteinExistence type="predicted"/>
<dbReference type="OrthoDB" id="1121830at2"/>
<dbReference type="EMBL" id="SMZJ02000005">
    <property type="protein sequence ID" value="TWO32199.1"/>
    <property type="molecule type" value="Genomic_DNA"/>
</dbReference>
<organism evidence="3 4">
    <name type="scientific">Seonamhaeicola sediminis</name>
    <dbReference type="NCBI Taxonomy" id="2528206"/>
    <lineage>
        <taxon>Bacteria</taxon>
        <taxon>Pseudomonadati</taxon>
        <taxon>Bacteroidota</taxon>
        <taxon>Flavobacteriia</taxon>
        <taxon>Flavobacteriales</taxon>
        <taxon>Flavobacteriaceae</taxon>
    </lineage>
</organism>
<dbReference type="InterPro" id="IPR025668">
    <property type="entry name" value="Tnp_DDE_dom"/>
</dbReference>
<dbReference type="RefSeq" id="WP_133356459.1">
    <property type="nucleotide sequence ID" value="NZ_SMZJ02000005.1"/>
</dbReference>
<comment type="caution">
    <text evidence="3">The sequence shown here is derived from an EMBL/GenBank/DDBJ whole genome shotgun (WGS) entry which is preliminary data.</text>
</comment>
<reference evidence="3 4" key="2">
    <citation type="submission" date="2019-07" db="EMBL/GenBank/DDBJ databases">
        <title>Seonamhaeicola sp. W255 draft genome.</title>
        <authorList>
            <person name="Zhang X.-Y."/>
            <person name="Zhang R."/>
            <person name="Zhong Y.-L."/>
            <person name="Du Z.-J."/>
        </authorList>
    </citation>
    <scope>NUCLEOTIDE SEQUENCE [LARGE SCALE GENOMIC DNA]</scope>
    <source>
        <strain evidence="3 4">W255</strain>
    </source>
</reference>
<dbReference type="AlphaFoldDB" id="A0A562YCQ6"/>
<gene>
    <name evidence="3" type="ORF">E1J38_010260</name>
</gene>
<feature type="domain" description="Transposase DDE" evidence="2">
    <location>
        <begin position="384"/>
        <end position="508"/>
    </location>
</feature>
<dbReference type="PANTHER" id="PTHR33408">
    <property type="entry name" value="TRANSPOSASE"/>
    <property type="match status" value="1"/>
</dbReference>
<evidence type="ECO:0000259" key="1">
    <source>
        <dbReference type="Pfam" id="PF05598"/>
    </source>
</evidence>
<feature type="domain" description="Transposase InsH N-terminal" evidence="1">
    <location>
        <begin position="21"/>
        <end position="110"/>
    </location>
</feature>
<dbReference type="Proteomes" id="UP000295814">
    <property type="component" value="Unassembled WGS sequence"/>
</dbReference>
<dbReference type="InterPro" id="IPR008490">
    <property type="entry name" value="Transposase_InsH_N"/>
</dbReference>
<dbReference type="Pfam" id="PF13751">
    <property type="entry name" value="DDE_Tnp_1_6"/>
    <property type="match status" value="1"/>
</dbReference>
<keyword evidence="4" id="KW-1185">Reference proteome</keyword>
<accession>A0A562YCQ6</accession>
<dbReference type="NCBIfam" id="NF033551">
    <property type="entry name" value="transpos_IS1182"/>
    <property type="match status" value="1"/>
</dbReference>
<dbReference type="InterPro" id="IPR047629">
    <property type="entry name" value="IS1182_transpos"/>
</dbReference>
<dbReference type="PANTHER" id="PTHR33408:SF2">
    <property type="entry name" value="TRANSPOSASE DDE DOMAIN-CONTAINING PROTEIN"/>
    <property type="match status" value="1"/>
</dbReference>
<evidence type="ECO:0000259" key="2">
    <source>
        <dbReference type="Pfam" id="PF13751"/>
    </source>
</evidence>
<evidence type="ECO:0000313" key="4">
    <source>
        <dbReference type="Proteomes" id="UP000295814"/>
    </source>
</evidence>
<dbReference type="Pfam" id="PF05598">
    <property type="entry name" value="DUF772"/>
    <property type="match status" value="1"/>
</dbReference>
<sequence length="527" mass="61348">MSRKIIFKTYDQDQLSLLPPSYDELVPVNHPVRIVNKIIDHIDISALEASYKGGGTSSYHPRMLLKVIIYAYLRNLYSSRKIEQALHENIHFMWLSGQSRPDHNTINDFRGKRLQGHLKKIFHQVVLLLVEQGVISLKDIYVDGTKIEANANRYTFVWGKSIKTSRERIKKQLKELWSHVEKVYKDEQHIPNTPDFEAIDAEKVEATINQINDALQGREVDKKVRQKLNYAKKNWPTNMAKYQKQEAILKERNSYSKTDPDATFMRMKDDHMQNGQLKPGYNVQASTNNQYLTNYTLAQTTADTTTLKEHVSDHIENYNETPETLTADAGYGSEENYTDLEDKNITAFVKYNYFHKEQQDEKKGKNNPFHPEQLHYNKGTDTYYCPMGQAMTNIGSHKKKTKNGFEQEIHRYQAQNCNGCPLRGLCHKSKHDRIIERNYNLMRLKAKARTLLTGEQGIAKRKQRCWDVEAVFGNIKHNMNFKRFMLRGIDKVRVEIGLIAMAHNLKKYSLTVQDFTATFQSNISNRF</sequence>
<protein>
    <submittedName>
        <fullName evidence="3">IS1182 family transposase</fullName>
    </submittedName>
</protein>
<name>A0A562YCQ6_9FLAO</name>
<reference evidence="3 4" key="1">
    <citation type="submission" date="2019-03" db="EMBL/GenBank/DDBJ databases">
        <authorList>
            <person name="Zhong Y.L."/>
        </authorList>
    </citation>
    <scope>NUCLEOTIDE SEQUENCE [LARGE SCALE GENOMIC DNA]</scope>
    <source>
        <strain evidence="3 4">W255</strain>
    </source>
</reference>